<protein>
    <submittedName>
        <fullName evidence="2">Uncharacterized protein</fullName>
    </submittedName>
</protein>
<dbReference type="AlphaFoldDB" id="A0A976QX97"/>
<gene>
    <name evidence="2" type="ORF">MACK_001508</name>
</gene>
<feature type="compositionally biased region" description="Low complexity" evidence="1">
    <location>
        <begin position="1200"/>
        <end position="1218"/>
    </location>
</feature>
<feature type="compositionally biased region" description="Low complexity" evidence="1">
    <location>
        <begin position="381"/>
        <end position="396"/>
    </location>
</feature>
<feature type="compositionally biased region" description="Polar residues" evidence="1">
    <location>
        <begin position="338"/>
        <end position="353"/>
    </location>
</feature>
<sequence length="1218" mass="139343">MDSPWNHVTCRTDPPGVEQNVRDSGPSSQECELKPLDSSSHEKLVPESRSDLSQGPLKPIILDINLHLSTDSYDLYHVGDNYLYKAKNGYIFGFIKEDETIIWDPGPSDYATNVKVSGKDKVSILLENGDTKVFKRLEQRWYEAIEDTFDGFEDEFRKIPRSIGIDYEGTKPWKSEQENYRISPALNGSDEDVLAEKPLHDPPFANLDLTDPFNLEILTVGSGLSNDPTKYYFIKVDSGEGHYIFKSGVNCDQIKVNGVLIWKHSVLDSLGMYPKSVSYYNAQQLSINFMDDLIMFEKVGSLWKLKSGPKNREFNEVMSEPSIWQAGVEAHSKPANIGTHSADSISQQSSDVITNHNNNNSECENTNNNNSTVSPPPNPGPRRNSTSTVASDSSTTKLTPIHLDIKNMESTDTFKCIKKDGFAKYTPKEGHGFASVKKSGGAFSKAVEIWSTSEPKDFATAVVRDGTGQVSSMSNVTIFFCSKWKHLTKSDNEYLVDSDIRLFAVDSSDPTKTKQISSSQYSRTFVDDVFSFELNEDTKCSEVKYMYRSLETGESSKVTVNLEQVWKHDSKKHGNQYPKVIKYYWPDKMMINFEHMVVIHRKNPEGKWDEGHLFEFKFYTTVSNNLRELDATAYEYKEWNDEVFLILKKDANLAEVRHKGVSVWKHEPDKHVDKYPNLLSYMKDGSMVYIDFQTYFVLCKKTGGNSWSSNLFFIKFYSIDPNDETEFIELTASSFTIEEDAQGADFKMKKGSKCMLITSDSKVLWKHGPATDTGFYPTSIRYSRSKVLVSLDDSIILSEKDSANNWKKIEIPIKLYKRDPKDYTKFLELTGNEYNLIHQGENYKFALKNTANISMIKMEGEELWNHDGYIIQGPHPTSVIYAKNKKKLTVDYENYFMIYKKEDDGVWDKGQIIDMKLYARDSRNPDKSFVINDNHYQLKDEVEEFEFELKPHIKCTMVKLTGDEVWRYDSVLNSGKYPKRILYKRHKTIVSLVFDGFFVLIEKRKGSELWVARESITLDIALTTPTNKYTYEVHDLFLIYVPKENFLFSLVKMGDNVIYDPISPCDLASKVLVYKTTDRVNIVDLHLPGGIIKRYGKRLDETWYEKLTTLSLDLKMEANGSFFKCYGRGMGSYYTKKSFGFGNVVFGSSDIWKANNDTDYAYKVDVYEMEDLFDVHVHLKGGVIEKYKVNKNQRPNLLDVPDPSGSGSAASSHHVSLF</sequence>
<feature type="region of interest" description="Disordered" evidence="1">
    <location>
        <begin position="1"/>
        <end position="53"/>
    </location>
</feature>
<feature type="region of interest" description="Disordered" evidence="1">
    <location>
        <begin position="334"/>
        <end position="396"/>
    </location>
</feature>
<evidence type="ECO:0000313" key="3">
    <source>
        <dbReference type="Proteomes" id="UP000244811"/>
    </source>
</evidence>
<dbReference type="Proteomes" id="UP000244811">
    <property type="component" value="Chromosome 2"/>
</dbReference>
<name>A0A976QX97_THEOR</name>
<evidence type="ECO:0000256" key="1">
    <source>
        <dbReference type="SAM" id="MobiDB-lite"/>
    </source>
</evidence>
<dbReference type="EMBL" id="CP056071">
    <property type="protein sequence ID" value="UKK02153.2"/>
    <property type="molecule type" value="Genomic_DNA"/>
</dbReference>
<proteinExistence type="predicted"/>
<accession>A0A976QX97</accession>
<organism evidence="2 3">
    <name type="scientific">Theileria orientalis</name>
    <dbReference type="NCBI Taxonomy" id="68886"/>
    <lineage>
        <taxon>Eukaryota</taxon>
        <taxon>Sar</taxon>
        <taxon>Alveolata</taxon>
        <taxon>Apicomplexa</taxon>
        <taxon>Aconoidasida</taxon>
        <taxon>Piroplasmida</taxon>
        <taxon>Theileriidae</taxon>
        <taxon>Theileria</taxon>
    </lineage>
</organism>
<evidence type="ECO:0000313" key="2">
    <source>
        <dbReference type="EMBL" id="UKK02153.2"/>
    </source>
</evidence>
<feature type="compositionally biased region" description="Basic and acidic residues" evidence="1">
    <location>
        <begin position="31"/>
        <end position="50"/>
    </location>
</feature>
<feature type="compositionally biased region" description="Low complexity" evidence="1">
    <location>
        <begin position="354"/>
        <end position="373"/>
    </location>
</feature>
<feature type="region of interest" description="Disordered" evidence="1">
    <location>
        <begin position="1195"/>
        <end position="1218"/>
    </location>
</feature>
<reference evidence="2" key="1">
    <citation type="submission" date="2022-07" db="EMBL/GenBank/DDBJ databases">
        <title>Evaluation of T. orientalis genome assembly methods using nanopore sequencing and analysis of variation between genomes.</title>
        <authorList>
            <person name="Yam J."/>
            <person name="Micallef M.L."/>
            <person name="Liu M."/>
            <person name="Djordjevic S.P."/>
            <person name="Bogema D.R."/>
            <person name="Jenkins C."/>
        </authorList>
    </citation>
    <scope>NUCLEOTIDE SEQUENCE</scope>
    <source>
        <strain evidence="2">Goon Nure</strain>
    </source>
</reference>